<protein>
    <submittedName>
        <fullName evidence="1">Uncharacterized protein</fullName>
    </submittedName>
</protein>
<evidence type="ECO:0000313" key="1">
    <source>
        <dbReference type="EMBL" id="KAF6104436.1"/>
    </source>
</evidence>
<proteinExistence type="predicted"/>
<comment type="caution">
    <text evidence="1">The sequence shown here is derived from an EMBL/GenBank/DDBJ whole genome shotgun (WGS) entry which is preliminary data.</text>
</comment>
<organism evidence="1 2">
    <name type="scientific">Phyllostomus discolor</name>
    <name type="common">pale spear-nosed bat</name>
    <dbReference type="NCBI Taxonomy" id="89673"/>
    <lineage>
        <taxon>Eukaryota</taxon>
        <taxon>Metazoa</taxon>
        <taxon>Chordata</taxon>
        <taxon>Craniata</taxon>
        <taxon>Vertebrata</taxon>
        <taxon>Euteleostomi</taxon>
        <taxon>Mammalia</taxon>
        <taxon>Eutheria</taxon>
        <taxon>Laurasiatheria</taxon>
        <taxon>Chiroptera</taxon>
        <taxon>Yangochiroptera</taxon>
        <taxon>Phyllostomidae</taxon>
        <taxon>Phyllostominae</taxon>
        <taxon>Phyllostomus</taxon>
    </lineage>
</organism>
<name>A0A834E5I8_9CHIR</name>
<dbReference type="EMBL" id="JABVXQ010000006">
    <property type="protein sequence ID" value="KAF6104436.1"/>
    <property type="molecule type" value="Genomic_DNA"/>
</dbReference>
<dbReference type="AlphaFoldDB" id="A0A834E5I8"/>
<gene>
    <name evidence="1" type="ORF">HJG60_011366</name>
</gene>
<sequence length="139" mass="15744">MFLYRVLLNEMNTQIRGLGAKQIVLRNVGGPVPSVGGWNRTKDRLPANRRKLVDGFHSRTATMASPWVWSVLTCPADSELVSPYHPMSQFLKISLSSPTPYWFCFSGEPKLTQILCLLIIKSMPRTSHLMDEKRERGSP</sequence>
<evidence type="ECO:0000313" key="2">
    <source>
        <dbReference type="Proteomes" id="UP000664940"/>
    </source>
</evidence>
<reference evidence="1 2" key="1">
    <citation type="journal article" date="2020" name="Nature">
        <title>Six reference-quality genomes reveal evolution of bat adaptations.</title>
        <authorList>
            <person name="Jebb D."/>
            <person name="Huang Z."/>
            <person name="Pippel M."/>
            <person name="Hughes G.M."/>
            <person name="Lavrichenko K."/>
            <person name="Devanna P."/>
            <person name="Winkler S."/>
            <person name="Jermiin L.S."/>
            <person name="Skirmuntt E.C."/>
            <person name="Katzourakis A."/>
            <person name="Burkitt-Gray L."/>
            <person name="Ray D.A."/>
            <person name="Sullivan K.A.M."/>
            <person name="Roscito J.G."/>
            <person name="Kirilenko B.M."/>
            <person name="Davalos L.M."/>
            <person name="Corthals A.P."/>
            <person name="Power M.L."/>
            <person name="Jones G."/>
            <person name="Ransome R.D."/>
            <person name="Dechmann D.K.N."/>
            <person name="Locatelli A.G."/>
            <person name="Puechmaille S.J."/>
            <person name="Fedrigo O."/>
            <person name="Jarvis E.D."/>
            <person name="Hiller M."/>
            <person name="Vernes S.C."/>
            <person name="Myers E.W."/>
            <person name="Teeling E.C."/>
        </authorList>
    </citation>
    <scope>NUCLEOTIDE SEQUENCE [LARGE SCALE GENOMIC DNA]</scope>
    <source>
        <strain evidence="1">Bat1K_MPI-CBG_1</strain>
    </source>
</reference>
<accession>A0A834E5I8</accession>
<dbReference type="Proteomes" id="UP000664940">
    <property type="component" value="Unassembled WGS sequence"/>
</dbReference>